<feature type="transmembrane region" description="Helical" evidence="7">
    <location>
        <begin position="6"/>
        <end position="25"/>
    </location>
</feature>
<keyword evidence="9" id="KW-1185">Reference proteome</keyword>
<keyword evidence="7" id="KW-1133">Transmembrane helix</keyword>
<dbReference type="Proteomes" id="UP000192333">
    <property type="component" value="Chromosome I"/>
</dbReference>
<dbReference type="InterPro" id="IPR004960">
    <property type="entry name" value="LipA_acyltrans"/>
</dbReference>
<evidence type="ECO:0000256" key="7">
    <source>
        <dbReference type="SAM" id="Phobius"/>
    </source>
</evidence>
<name>A0A1W2H3I0_9BACT</name>
<reference evidence="9" key="1">
    <citation type="submission" date="2017-04" db="EMBL/GenBank/DDBJ databases">
        <authorList>
            <person name="Varghese N."/>
            <person name="Submissions S."/>
        </authorList>
    </citation>
    <scope>NUCLEOTIDE SEQUENCE [LARGE SCALE GENOMIC DNA]</scope>
    <source>
        <strain evidence="9">DSM 16537</strain>
    </source>
</reference>
<keyword evidence="6" id="KW-0012">Acyltransferase</keyword>
<dbReference type="GO" id="GO:0016746">
    <property type="term" value="F:acyltransferase activity"/>
    <property type="evidence" value="ECO:0007669"/>
    <property type="project" value="UniProtKB-KW"/>
</dbReference>
<dbReference type="Pfam" id="PF03279">
    <property type="entry name" value="Lip_A_acyltrans"/>
    <property type="match status" value="1"/>
</dbReference>
<dbReference type="EMBL" id="LT838813">
    <property type="protein sequence ID" value="SMD43483.1"/>
    <property type="molecule type" value="Genomic_DNA"/>
</dbReference>
<evidence type="ECO:0000313" key="9">
    <source>
        <dbReference type="Proteomes" id="UP000192333"/>
    </source>
</evidence>
<evidence type="ECO:0000256" key="3">
    <source>
        <dbReference type="ARBA" id="ARBA00022519"/>
    </source>
</evidence>
<organism evidence="8 9">
    <name type="scientific">Aquiflexum balticum DSM 16537</name>
    <dbReference type="NCBI Taxonomy" id="758820"/>
    <lineage>
        <taxon>Bacteria</taxon>
        <taxon>Pseudomonadati</taxon>
        <taxon>Bacteroidota</taxon>
        <taxon>Cytophagia</taxon>
        <taxon>Cytophagales</taxon>
        <taxon>Cyclobacteriaceae</taxon>
        <taxon>Aquiflexum</taxon>
    </lineage>
</organism>
<dbReference type="RefSeq" id="WP_084120323.1">
    <property type="nucleotide sequence ID" value="NZ_LT838813.1"/>
</dbReference>
<keyword evidence="2" id="KW-1003">Cell membrane</keyword>
<keyword evidence="3" id="KW-0997">Cell inner membrane</keyword>
<keyword evidence="5 7" id="KW-0472">Membrane</keyword>
<dbReference type="GO" id="GO:0009247">
    <property type="term" value="P:glycolipid biosynthetic process"/>
    <property type="evidence" value="ECO:0007669"/>
    <property type="project" value="UniProtKB-ARBA"/>
</dbReference>
<evidence type="ECO:0000256" key="4">
    <source>
        <dbReference type="ARBA" id="ARBA00022679"/>
    </source>
</evidence>
<proteinExistence type="predicted"/>
<keyword evidence="7" id="KW-0812">Transmembrane</keyword>
<evidence type="ECO:0000256" key="5">
    <source>
        <dbReference type="ARBA" id="ARBA00023136"/>
    </source>
</evidence>
<evidence type="ECO:0000256" key="2">
    <source>
        <dbReference type="ARBA" id="ARBA00022475"/>
    </source>
</evidence>
<dbReference type="GO" id="GO:0005886">
    <property type="term" value="C:plasma membrane"/>
    <property type="evidence" value="ECO:0007669"/>
    <property type="project" value="UniProtKB-SubCell"/>
</dbReference>
<sequence length="282" mass="34089">MFLIKLISYLPFWILYFFSDILYLLGYHVLKYRQKVIFDNLLHAFPEKSDKERKKIAKKFYRNLTDSFAEIIKMYTISKEDLDKRVKIENKEIVLEAIQNGQVIIGLTGHFFNWEMHLQQMMANVSNKLDVVYTKVKSPFFEKLMMKIRTRFGGSMVEKDLFQKDYLRKRAQPRCIVLAADQRPNNREIRYWTNFMNRETAFFEGAEKLTKRFNHAVFYSNVSKPKRGHYIFNYEIIGTPPYLDEPDHSITDEFIRLLEANIREYPELYLWSHNRWKWKKGE</sequence>
<dbReference type="AlphaFoldDB" id="A0A1W2H3I0"/>
<keyword evidence="4 8" id="KW-0808">Transferase</keyword>
<protein>
    <submittedName>
        <fullName evidence="8">KDO2-lipid IV(A) lauroyltransferase</fullName>
    </submittedName>
</protein>
<evidence type="ECO:0000256" key="1">
    <source>
        <dbReference type="ARBA" id="ARBA00004533"/>
    </source>
</evidence>
<evidence type="ECO:0000256" key="6">
    <source>
        <dbReference type="ARBA" id="ARBA00023315"/>
    </source>
</evidence>
<dbReference type="PIRSF" id="PIRSF026649">
    <property type="entry name" value="MsbB"/>
    <property type="match status" value="1"/>
</dbReference>
<accession>A0A1W2H3I0</accession>
<dbReference type="STRING" id="758820.SAMN00777080_2075"/>
<dbReference type="PANTHER" id="PTHR30606:SF10">
    <property type="entry name" value="PHOSPHATIDYLINOSITOL MANNOSIDE ACYLTRANSFERASE"/>
    <property type="match status" value="1"/>
</dbReference>
<dbReference type="OrthoDB" id="9801955at2"/>
<evidence type="ECO:0000313" key="8">
    <source>
        <dbReference type="EMBL" id="SMD43483.1"/>
    </source>
</evidence>
<comment type="subcellular location">
    <subcellularLocation>
        <location evidence="1">Cell inner membrane</location>
    </subcellularLocation>
</comment>
<dbReference type="CDD" id="cd07984">
    <property type="entry name" value="LPLAT_LABLAT-like"/>
    <property type="match status" value="1"/>
</dbReference>
<gene>
    <name evidence="8" type="ORF">SAMN00777080_2075</name>
</gene>
<dbReference type="PANTHER" id="PTHR30606">
    <property type="entry name" value="LIPID A BIOSYNTHESIS LAUROYL ACYLTRANSFERASE"/>
    <property type="match status" value="1"/>
</dbReference>